<dbReference type="Proteomes" id="UP001597083">
    <property type="component" value="Unassembled WGS sequence"/>
</dbReference>
<feature type="non-terminal residue" evidence="1">
    <location>
        <position position="1"/>
    </location>
</feature>
<gene>
    <name evidence="1" type="ORF">ACFQ07_20915</name>
</gene>
<name>A0ABW3CJP2_9ACTN</name>
<organism evidence="1 2">
    <name type="scientific">Actinomadura adrarensis</name>
    <dbReference type="NCBI Taxonomy" id="1819600"/>
    <lineage>
        <taxon>Bacteria</taxon>
        <taxon>Bacillati</taxon>
        <taxon>Actinomycetota</taxon>
        <taxon>Actinomycetes</taxon>
        <taxon>Streptosporangiales</taxon>
        <taxon>Thermomonosporaceae</taxon>
        <taxon>Actinomadura</taxon>
    </lineage>
</organism>
<evidence type="ECO:0000313" key="2">
    <source>
        <dbReference type="Proteomes" id="UP001597083"/>
    </source>
</evidence>
<sequence>LIAPRGHTQWVRNIRVAGGGELRRGRRVEAFTVTELPDADKLPILRDYFDRWGWEVARFFEDLPKKPSDDQLVAIAPGVPVFRID</sequence>
<comment type="caution">
    <text evidence="1">The sequence shown here is derived from an EMBL/GenBank/DDBJ whole genome shotgun (WGS) entry which is preliminary data.</text>
</comment>
<dbReference type="EMBL" id="JBHTIR010003127">
    <property type="protein sequence ID" value="MFD0854713.1"/>
    <property type="molecule type" value="Genomic_DNA"/>
</dbReference>
<reference evidence="2" key="1">
    <citation type="journal article" date="2019" name="Int. J. Syst. Evol. Microbiol.">
        <title>The Global Catalogue of Microorganisms (GCM) 10K type strain sequencing project: providing services to taxonomists for standard genome sequencing and annotation.</title>
        <authorList>
            <consortium name="The Broad Institute Genomics Platform"/>
            <consortium name="The Broad Institute Genome Sequencing Center for Infectious Disease"/>
            <person name="Wu L."/>
            <person name="Ma J."/>
        </authorList>
    </citation>
    <scope>NUCLEOTIDE SEQUENCE [LARGE SCALE GENOMIC DNA]</scope>
    <source>
        <strain evidence="2">JCM 31696</strain>
    </source>
</reference>
<protein>
    <submittedName>
        <fullName evidence="1">Nitroreductase</fullName>
    </submittedName>
</protein>
<proteinExistence type="predicted"/>
<accession>A0ABW3CJP2</accession>
<evidence type="ECO:0000313" key="1">
    <source>
        <dbReference type="EMBL" id="MFD0854713.1"/>
    </source>
</evidence>
<keyword evidence="2" id="KW-1185">Reference proteome</keyword>